<evidence type="ECO:0000256" key="4">
    <source>
        <dbReference type="ARBA" id="ARBA00022475"/>
    </source>
</evidence>
<dbReference type="Gene3D" id="3.30.565.10">
    <property type="entry name" value="Histidine kinase-like ATPase, C-terminal domain"/>
    <property type="match status" value="1"/>
</dbReference>
<organism evidence="23 24">
    <name type="scientific">Montanilutibacter psychrotolerans</name>
    <dbReference type="NCBI Taxonomy" id="1327343"/>
    <lineage>
        <taxon>Bacteria</taxon>
        <taxon>Pseudomonadati</taxon>
        <taxon>Pseudomonadota</taxon>
        <taxon>Gammaproteobacteria</taxon>
        <taxon>Lysobacterales</taxon>
        <taxon>Lysobacteraceae</taxon>
        <taxon>Montanilutibacter</taxon>
    </lineage>
</organism>
<dbReference type="EC" id="2.7.13.3" evidence="3"/>
<evidence type="ECO:0000256" key="16">
    <source>
        <dbReference type="ARBA" id="ARBA00068150"/>
    </source>
</evidence>
<evidence type="ECO:0000256" key="9">
    <source>
        <dbReference type="ARBA" id="ARBA00022777"/>
    </source>
</evidence>
<evidence type="ECO:0000256" key="19">
    <source>
        <dbReference type="SAM" id="Phobius"/>
    </source>
</evidence>
<evidence type="ECO:0000259" key="22">
    <source>
        <dbReference type="PROSITE" id="PS50894"/>
    </source>
</evidence>
<comment type="subunit">
    <text evidence="15">At low DSF concentrations, interacts with RpfF.</text>
</comment>
<protein>
    <recommendedName>
        <fullName evidence="16">Sensory/regulatory protein RpfC</fullName>
        <ecNumber evidence="3">2.7.13.3</ecNumber>
    </recommendedName>
</protein>
<dbReference type="RefSeq" id="WP_123087229.1">
    <property type="nucleotide sequence ID" value="NZ_RIBS01000002.1"/>
</dbReference>
<dbReference type="Gene3D" id="1.10.287.130">
    <property type="match status" value="1"/>
</dbReference>
<keyword evidence="9" id="KW-0418">Kinase</keyword>
<comment type="subcellular location">
    <subcellularLocation>
        <location evidence="2">Cell inner membrane</location>
        <topology evidence="2">Multi-pass membrane protein</topology>
    </subcellularLocation>
</comment>
<dbReference type="Pfam" id="PF00072">
    <property type="entry name" value="Response_reg"/>
    <property type="match status" value="1"/>
</dbReference>
<keyword evidence="5 18" id="KW-0597">Phosphoprotein</keyword>
<evidence type="ECO:0000256" key="2">
    <source>
        <dbReference type="ARBA" id="ARBA00004429"/>
    </source>
</evidence>
<dbReference type="PRINTS" id="PR00344">
    <property type="entry name" value="BCTRLSENSOR"/>
</dbReference>
<evidence type="ECO:0000259" key="21">
    <source>
        <dbReference type="PROSITE" id="PS50110"/>
    </source>
</evidence>
<keyword evidence="13" id="KW-0843">Virulence</keyword>
<name>A0A3M8T191_9GAMM</name>
<keyword evidence="4" id="KW-1003">Cell membrane</keyword>
<dbReference type="OrthoDB" id="9797243at2"/>
<dbReference type="InterPro" id="IPR001789">
    <property type="entry name" value="Sig_transdc_resp-reg_receiver"/>
</dbReference>
<dbReference type="GO" id="GO:0000155">
    <property type="term" value="F:phosphorelay sensor kinase activity"/>
    <property type="evidence" value="ECO:0007669"/>
    <property type="project" value="InterPro"/>
</dbReference>
<reference evidence="23 24" key="1">
    <citation type="submission" date="2018-11" db="EMBL/GenBank/DDBJ databases">
        <title>Lysobacter cryohumiis sp. nov., isolated from soil in the Tianshan Mountains, Xinjiang, China.</title>
        <authorList>
            <person name="Luo Y."/>
            <person name="Sheng H."/>
        </authorList>
    </citation>
    <scope>NUCLEOTIDE SEQUENCE [LARGE SCALE GENOMIC DNA]</scope>
    <source>
        <strain evidence="23 24">ZS60</strain>
    </source>
</reference>
<dbReference type="FunFam" id="3.30.565.10:FF:000010">
    <property type="entry name" value="Sensor histidine kinase RcsC"/>
    <property type="match status" value="1"/>
</dbReference>
<dbReference type="CDD" id="cd16922">
    <property type="entry name" value="HATPase_EvgS-ArcB-TorS-like"/>
    <property type="match status" value="1"/>
</dbReference>
<feature type="transmembrane region" description="Helical" evidence="19">
    <location>
        <begin position="93"/>
        <end position="115"/>
    </location>
</feature>
<dbReference type="EMBL" id="RIBS01000002">
    <property type="protein sequence ID" value="RNF85446.1"/>
    <property type="molecule type" value="Genomic_DNA"/>
</dbReference>
<keyword evidence="14 19" id="KW-0472">Membrane</keyword>
<evidence type="ECO:0000256" key="14">
    <source>
        <dbReference type="ARBA" id="ARBA00023136"/>
    </source>
</evidence>
<dbReference type="PROSITE" id="PS50109">
    <property type="entry name" value="HIS_KIN"/>
    <property type="match status" value="1"/>
</dbReference>
<dbReference type="InterPro" id="IPR011006">
    <property type="entry name" value="CheY-like_superfamily"/>
</dbReference>
<dbReference type="CDD" id="cd00088">
    <property type="entry name" value="HPT"/>
    <property type="match status" value="1"/>
</dbReference>
<dbReference type="FunFam" id="1.10.287.130:FF:000002">
    <property type="entry name" value="Two-component osmosensing histidine kinase"/>
    <property type="match status" value="1"/>
</dbReference>
<dbReference type="AlphaFoldDB" id="A0A3M8T191"/>
<feature type="domain" description="Response regulatory" evidence="21">
    <location>
        <begin position="469"/>
        <end position="587"/>
    </location>
</feature>
<dbReference type="GO" id="GO:0005524">
    <property type="term" value="F:ATP binding"/>
    <property type="evidence" value="ECO:0007669"/>
    <property type="project" value="UniProtKB-KW"/>
</dbReference>
<accession>A0A3M8T191</accession>
<dbReference type="SMART" id="SM00448">
    <property type="entry name" value="REC"/>
    <property type="match status" value="1"/>
</dbReference>
<feature type="modified residue" description="4-aspartylphosphate" evidence="18">
    <location>
        <position position="518"/>
    </location>
</feature>
<dbReference type="GO" id="GO:0005886">
    <property type="term" value="C:plasma membrane"/>
    <property type="evidence" value="ECO:0007669"/>
    <property type="project" value="UniProtKB-SubCell"/>
</dbReference>
<dbReference type="InterPro" id="IPR003594">
    <property type="entry name" value="HATPase_dom"/>
</dbReference>
<evidence type="ECO:0000256" key="3">
    <source>
        <dbReference type="ARBA" id="ARBA00012438"/>
    </source>
</evidence>
<keyword evidence="10" id="KW-0067">ATP-binding</keyword>
<feature type="transmembrane region" description="Helical" evidence="19">
    <location>
        <begin position="20"/>
        <end position="39"/>
    </location>
</feature>
<evidence type="ECO:0000256" key="8">
    <source>
        <dbReference type="ARBA" id="ARBA00022741"/>
    </source>
</evidence>
<evidence type="ECO:0000256" key="17">
    <source>
        <dbReference type="PROSITE-ProRule" id="PRU00110"/>
    </source>
</evidence>
<comment type="caution">
    <text evidence="23">The sequence shown here is derived from an EMBL/GenBank/DDBJ whole genome shotgun (WGS) entry which is preliminary data.</text>
</comment>
<dbReference type="PANTHER" id="PTHR45339:SF1">
    <property type="entry name" value="HYBRID SIGNAL TRANSDUCTION HISTIDINE KINASE J"/>
    <property type="match status" value="1"/>
</dbReference>
<feature type="modified residue" description="Phosphohistidine" evidence="17">
    <location>
        <position position="668"/>
    </location>
</feature>
<keyword evidence="7 19" id="KW-0812">Transmembrane</keyword>
<dbReference type="SMART" id="SM00388">
    <property type="entry name" value="HisKA"/>
    <property type="match status" value="1"/>
</dbReference>
<dbReference type="PROSITE" id="PS50894">
    <property type="entry name" value="HPT"/>
    <property type="match status" value="1"/>
</dbReference>
<evidence type="ECO:0000256" key="18">
    <source>
        <dbReference type="PROSITE-ProRule" id="PRU00169"/>
    </source>
</evidence>
<keyword evidence="11 19" id="KW-1133">Transmembrane helix</keyword>
<evidence type="ECO:0000256" key="13">
    <source>
        <dbReference type="ARBA" id="ARBA00023026"/>
    </source>
</evidence>
<keyword evidence="12" id="KW-0902">Two-component regulatory system</keyword>
<evidence type="ECO:0000256" key="11">
    <source>
        <dbReference type="ARBA" id="ARBA00022989"/>
    </source>
</evidence>
<evidence type="ECO:0000256" key="6">
    <source>
        <dbReference type="ARBA" id="ARBA00022679"/>
    </source>
</evidence>
<dbReference type="PROSITE" id="PS50110">
    <property type="entry name" value="RESPONSE_REGULATORY"/>
    <property type="match status" value="1"/>
</dbReference>
<dbReference type="InterPro" id="IPR004358">
    <property type="entry name" value="Sig_transdc_His_kin-like_C"/>
</dbReference>
<evidence type="ECO:0000259" key="20">
    <source>
        <dbReference type="PROSITE" id="PS50109"/>
    </source>
</evidence>
<dbReference type="InterPro" id="IPR036641">
    <property type="entry name" value="HPT_dom_sf"/>
</dbReference>
<evidence type="ECO:0000256" key="12">
    <source>
        <dbReference type="ARBA" id="ARBA00023012"/>
    </source>
</evidence>
<feature type="domain" description="Histidine kinase" evidence="20">
    <location>
        <begin position="197"/>
        <end position="418"/>
    </location>
</feature>
<keyword evidence="6" id="KW-0808">Transferase</keyword>
<keyword evidence="8" id="KW-0547">Nucleotide-binding</keyword>
<sequence length="735" mass="79016">MVTAWSWINQRLSNRPDSEHAQALIRIAVISVVLVYLLVRGKNEQLPDSEYFYVLGLVGLAFLAGAGLIGWLLAFPGTSHPRRVMGMLSDYVLIGLAMARMGEPMAWVYVILMWVTIGNGLRFGVRYLLGAMAMAALCFGIVLAVTPYWAAHRSLGIGLLLGLVAIPSYLSGLLRALTNATSEARRANQAKSRFLANMSHEFRTPLNGLAGMTEVLATTRLDAEQRECVNTIQASTRSLLALVEDVLDISAIEAGKLKLNLVEFSPRELVDGVGMILLPQARSKQLQYEAIVAPDVPETVLGDVVHLRQVLINLAGNAVKFTDQGRVGLEVTLTAGEGPQVRLRFTVTDTGIGIPLEVRGRLFEAFEQADAGLARRYGGTGLGTTIAKGLTEAMGGSIGFESAERRGSRFWVELPFDRAVVVPAAAPAPVAQPAPAHLEPVSASDEHPENVIAFADPFLRHRARVRSLQVLVADDHAANRMVVQRQLQKAGHRVITVEGGEQVLAALETTDYDAVLVDLHMPGISGLDLLKQLRVMEAGGGRRTPVLVLSADVTPESIRACEQAGARAFLAKPVSTGRLLDALAEIAAGVGERADAPQAPLSTLRSNGPGGDDGFDPGVLDELASLGMGESFEREFIVQCLRDANACLGALEEAGSGTQWELVREQAHALKGVASNLGLVKVATASGEMMRLPDWQVAREWRQRLAGLNQLMAQGKLMLEARERKHGARDGESPP</sequence>
<dbReference type="SMART" id="SM00387">
    <property type="entry name" value="HATPase_c"/>
    <property type="match status" value="1"/>
</dbReference>
<evidence type="ECO:0000256" key="1">
    <source>
        <dbReference type="ARBA" id="ARBA00000085"/>
    </source>
</evidence>
<dbReference type="PANTHER" id="PTHR45339">
    <property type="entry name" value="HYBRID SIGNAL TRANSDUCTION HISTIDINE KINASE J"/>
    <property type="match status" value="1"/>
</dbReference>
<dbReference type="SUPFAM" id="SSF52172">
    <property type="entry name" value="CheY-like"/>
    <property type="match status" value="1"/>
</dbReference>
<comment type="catalytic activity">
    <reaction evidence="1">
        <text>ATP + protein L-histidine = ADP + protein N-phospho-L-histidine.</text>
        <dbReference type="EC" id="2.7.13.3"/>
    </reaction>
</comment>
<dbReference type="CDD" id="cd00082">
    <property type="entry name" value="HisKA"/>
    <property type="match status" value="1"/>
</dbReference>
<dbReference type="SUPFAM" id="SSF55874">
    <property type="entry name" value="ATPase domain of HSP90 chaperone/DNA topoisomerase II/histidine kinase"/>
    <property type="match status" value="1"/>
</dbReference>
<dbReference type="SUPFAM" id="SSF47384">
    <property type="entry name" value="Homodimeric domain of signal transducing histidine kinase"/>
    <property type="match status" value="1"/>
</dbReference>
<dbReference type="SMART" id="SM00073">
    <property type="entry name" value="HPT"/>
    <property type="match status" value="1"/>
</dbReference>
<evidence type="ECO:0000313" key="23">
    <source>
        <dbReference type="EMBL" id="RNF85446.1"/>
    </source>
</evidence>
<evidence type="ECO:0000256" key="10">
    <source>
        <dbReference type="ARBA" id="ARBA00022840"/>
    </source>
</evidence>
<evidence type="ECO:0000256" key="15">
    <source>
        <dbReference type="ARBA" id="ARBA00064003"/>
    </source>
</evidence>
<dbReference type="InterPro" id="IPR036097">
    <property type="entry name" value="HisK_dim/P_sf"/>
</dbReference>
<evidence type="ECO:0000256" key="7">
    <source>
        <dbReference type="ARBA" id="ARBA00022692"/>
    </source>
</evidence>
<dbReference type="CDD" id="cd17546">
    <property type="entry name" value="REC_hyHK_CKI1_RcsC-like"/>
    <property type="match status" value="1"/>
</dbReference>
<dbReference type="Pfam" id="PF01627">
    <property type="entry name" value="Hpt"/>
    <property type="match status" value="1"/>
</dbReference>
<keyword evidence="24" id="KW-1185">Reference proteome</keyword>
<feature type="domain" description="HPt" evidence="22">
    <location>
        <begin position="629"/>
        <end position="722"/>
    </location>
</feature>
<feature type="transmembrane region" description="Helical" evidence="19">
    <location>
        <begin position="127"/>
        <end position="149"/>
    </location>
</feature>
<dbReference type="InterPro" id="IPR003661">
    <property type="entry name" value="HisK_dim/P_dom"/>
</dbReference>
<dbReference type="Gene3D" id="3.40.50.2300">
    <property type="match status" value="1"/>
</dbReference>
<dbReference type="Pfam" id="PF00512">
    <property type="entry name" value="HisKA"/>
    <property type="match status" value="1"/>
</dbReference>
<dbReference type="SUPFAM" id="SSF47226">
    <property type="entry name" value="Histidine-containing phosphotransfer domain, HPT domain"/>
    <property type="match status" value="1"/>
</dbReference>
<evidence type="ECO:0000256" key="5">
    <source>
        <dbReference type="ARBA" id="ARBA00022553"/>
    </source>
</evidence>
<feature type="transmembrane region" description="Helical" evidence="19">
    <location>
        <begin position="51"/>
        <end position="73"/>
    </location>
</feature>
<evidence type="ECO:0000313" key="24">
    <source>
        <dbReference type="Proteomes" id="UP000267049"/>
    </source>
</evidence>
<proteinExistence type="predicted"/>
<dbReference type="InterPro" id="IPR008207">
    <property type="entry name" value="Sig_transdc_His_kin_Hpt_dom"/>
</dbReference>
<dbReference type="InterPro" id="IPR005467">
    <property type="entry name" value="His_kinase_dom"/>
</dbReference>
<dbReference type="InterPro" id="IPR036890">
    <property type="entry name" value="HATPase_C_sf"/>
</dbReference>
<dbReference type="Pfam" id="PF02518">
    <property type="entry name" value="HATPase_c"/>
    <property type="match status" value="1"/>
</dbReference>
<dbReference type="Proteomes" id="UP000267049">
    <property type="component" value="Unassembled WGS sequence"/>
</dbReference>
<dbReference type="Gene3D" id="1.20.120.160">
    <property type="entry name" value="HPT domain"/>
    <property type="match status" value="1"/>
</dbReference>
<gene>
    <name evidence="23" type="ORF">EER27_06730</name>
</gene>